<dbReference type="Proteomes" id="UP000054845">
    <property type="component" value="Unassembled WGS sequence"/>
</dbReference>
<feature type="compositionally biased region" description="Polar residues" evidence="1">
    <location>
        <begin position="116"/>
        <end position="130"/>
    </location>
</feature>
<feature type="region of interest" description="Disordered" evidence="1">
    <location>
        <begin position="18"/>
        <end position="48"/>
    </location>
</feature>
<feature type="compositionally biased region" description="Pro residues" evidence="1">
    <location>
        <begin position="132"/>
        <end position="141"/>
    </location>
</feature>
<organism evidence="2 3">
    <name type="scientific">Ceraceosorus bombacis</name>
    <dbReference type="NCBI Taxonomy" id="401625"/>
    <lineage>
        <taxon>Eukaryota</taxon>
        <taxon>Fungi</taxon>
        <taxon>Dikarya</taxon>
        <taxon>Basidiomycota</taxon>
        <taxon>Ustilaginomycotina</taxon>
        <taxon>Exobasidiomycetes</taxon>
        <taxon>Ceraceosorales</taxon>
        <taxon>Ceraceosoraceae</taxon>
        <taxon>Ceraceosorus</taxon>
    </lineage>
</organism>
<dbReference type="AlphaFoldDB" id="A0A0P1BLN0"/>
<protein>
    <submittedName>
        <fullName evidence="2">Uncharacterized protein</fullName>
    </submittedName>
</protein>
<feature type="compositionally biased region" description="Low complexity" evidence="1">
    <location>
        <begin position="31"/>
        <end position="48"/>
    </location>
</feature>
<sequence>MACPANNAASAIAIATTTSLSPNSPPKEEVASVAAPTPATNTSASATRTGAALCKPTLAQYPMSQNAASSVGSFHDPRPAGGIPSNPFNSSGFVTNTYDPAAGMRYSGFADLSHQPSTASSIAEWQQNVPWPSAPTYPPLPSLHGQEDASPALNPRINWPR</sequence>
<evidence type="ECO:0000256" key="1">
    <source>
        <dbReference type="SAM" id="MobiDB-lite"/>
    </source>
</evidence>
<feature type="region of interest" description="Disordered" evidence="1">
    <location>
        <begin position="65"/>
        <end position="94"/>
    </location>
</feature>
<evidence type="ECO:0000313" key="3">
    <source>
        <dbReference type="Proteomes" id="UP000054845"/>
    </source>
</evidence>
<evidence type="ECO:0000313" key="2">
    <source>
        <dbReference type="EMBL" id="CEH17309.1"/>
    </source>
</evidence>
<feature type="region of interest" description="Disordered" evidence="1">
    <location>
        <begin position="116"/>
        <end position="161"/>
    </location>
</feature>
<name>A0A0P1BLN0_9BASI</name>
<accession>A0A0P1BLN0</accession>
<reference evidence="2 3" key="1">
    <citation type="submission" date="2014-09" db="EMBL/GenBank/DDBJ databases">
        <authorList>
            <person name="Magalhaes I.L.F."/>
            <person name="Oliveira U."/>
            <person name="Santos F.R."/>
            <person name="Vidigal T.H.D.A."/>
            <person name="Brescovit A.D."/>
            <person name="Santos A.J."/>
        </authorList>
    </citation>
    <scope>NUCLEOTIDE SEQUENCE [LARGE SCALE GENOMIC DNA]</scope>
</reference>
<dbReference type="EMBL" id="CCYA01000254">
    <property type="protein sequence ID" value="CEH17309.1"/>
    <property type="molecule type" value="Genomic_DNA"/>
</dbReference>
<proteinExistence type="predicted"/>
<keyword evidence="3" id="KW-1185">Reference proteome</keyword>